<dbReference type="RefSeq" id="WP_068722738.1">
    <property type="nucleotide sequence ID" value="NZ_LSKU01000001.1"/>
</dbReference>
<protein>
    <submittedName>
        <fullName evidence="1">Uncharacterized protein</fullName>
    </submittedName>
</protein>
<gene>
    <name evidence="1" type="ORF">U473_01645</name>
</gene>
<reference evidence="1 2" key="1">
    <citation type="submission" date="2016-02" db="EMBL/GenBank/DDBJ databases">
        <title>Draft Genome for Tepidibacillus decaturensis nov. sp. Strain Z9, an Anaerobic, Moderately Thermophilic and Heterotrophic Bacterium from Deep Subsurface of the Illinois Basin, USA.</title>
        <authorList>
            <person name="Dong Y."/>
            <person name="Chang J.Y."/>
            <person name="Sanford R."/>
            <person name="Fouke B.W."/>
        </authorList>
    </citation>
    <scope>NUCLEOTIDE SEQUENCE [LARGE SCALE GENOMIC DNA]</scope>
    <source>
        <strain evidence="1 2">Z9</strain>
    </source>
</reference>
<dbReference type="OrthoDB" id="9847769at2"/>
<proteinExistence type="predicted"/>
<keyword evidence="2" id="KW-1185">Reference proteome</keyword>
<name>A0A135L1L3_9BACI</name>
<dbReference type="EMBL" id="LSKU01000001">
    <property type="protein sequence ID" value="KXG42875.1"/>
    <property type="molecule type" value="Genomic_DNA"/>
</dbReference>
<organism evidence="1 2">
    <name type="scientific">Tepidibacillus decaturensis</name>
    <dbReference type="NCBI Taxonomy" id="1413211"/>
    <lineage>
        <taxon>Bacteria</taxon>
        <taxon>Bacillati</taxon>
        <taxon>Bacillota</taxon>
        <taxon>Bacilli</taxon>
        <taxon>Bacillales</taxon>
        <taxon>Bacillaceae</taxon>
        <taxon>Tepidibacillus</taxon>
    </lineage>
</organism>
<evidence type="ECO:0000313" key="2">
    <source>
        <dbReference type="Proteomes" id="UP000070352"/>
    </source>
</evidence>
<comment type="caution">
    <text evidence="1">The sequence shown here is derived from an EMBL/GenBank/DDBJ whole genome shotgun (WGS) entry which is preliminary data.</text>
</comment>
<accession>A0A135L1L3</accession>
<dbReference type="Proteomes" id="UP000070352">
    <property type="component" value="Unassembled WGS sequence"/>
</dbReference>
<dbReference type="AlphaFoldDB" id="A0A135L1L3"/>
<evidence type="ECO:0000313" key="1">
    <source>
        <dbReference type="EMBL" id="KXG42875.1"/>
    </source>
</evidence>
<sequence length="135" mass="15849">MTDLRVIETNVKSILEQVAAFKKVYDQEPKNLVQLPATSLFFDGFKQRDESTRRKYVDWRWILRIYVQLNDAEKAQTELKQLILDSLDKLRQNPSLNSTCLYHTITNGEIFVLTDQNNPQLMAELHLEATTQENY</sequence>